<proteinExistence type="predicted"/>
<accession>A0ABQ9DNM7</accession>
<reference evidence="1" key="1">
    <citation type="submission" date="2019-10" db="EMBL/GenBank/DDBJ databases">
        <authorList>
            <person name="Soares A.E.R."/>
            <person name="Aleixo A."/>
            <person name="Schneider P."/>
            <person name="Miyaki C.Y."/>
            <person name="Schneider M.P."/>
            <person name="Mello C."/>
            <person name="Vasconcelos A.T.R."/>
        </authorList>
    </citation>
    <scope>NUCLEOTIDE SEQUENCE</scope>
    <source>
        <tissue evidence="1">Muscle</tissue>
    </source>
</reference>
<name>A0ABQ9DNM7_9PASS</name>
<dbReference type="Proteomes" id="UP001145742">
    <property type="component" value="Unassembled WGS sequence"/>
</dbReference>
<organism evidence="1 2">
    <name type="scientific">Willisornis vidua</name>
    <name type="common">Xingu scale-backed antbird</name>
    <dbReference type="NCBI Taxonomy" id="1566151"/>
    <lineage>
        <taxon>Eukaryota</taxon>
        <taxon>Metazoa</taxon>
        <taxon>Chordata</taxon>
        <taxon>Craniata</taxon>
        <taxon>Vertebrata</taxon>
        <taxon>Euteleostomi</taxon>
        <taxon>Archelosauria</taxon>
        <taxon>Archosauria</taxon>
        <taxon>Dinosauria</taxon>
        <taxon>Saurischia</taxon>
        <taxon>Theropoda</taxon>
        <taxon>Coelurosauria</taxon>
        <taxon>Aves</taxon>
        <taxon>Neognathae</taxon>
        <taxon>Neoaves</taxon>
        <taxon>Telluraves</taxon>
        <taxon>Australaves</taxon>
        <taxon>Passeriformes</taxon>
        <taxon>Thamnophilidae</taxon>
        <taxon>Willisornis</taxon>
    </lineage>
</organism>
<protein>
    <submittedName>
        <fullName evidence="1">Uncharacterized protein</fullName>
    </submittedName>
</protein>
<keyword evidence="2" id="KW-1185">Reference proteome</keyword>
<evidence type="ECO:0000313" key="2">
    <source>
        <dbReference type="Proteomes" id="UP001145742"/>
    </source>
</evidence>
<gene>
    <name evidence="1" type="ORF">WISP_22285</name>
</gene>
<dbReference type="EMBL" id="WHWB01032435">
    <property type="protein sequence ID" value="KAJ7425721.1"/>
    <property type="molecule type" value="Genomic_DNA"/>
</dbReference>
<evidence type="ECO:0000313" key="1">
    <source>
        <dbReference type="EMBL" id="KAJ7425721.1"/>
    </source>
</evidence>
<sequence length="217" mass="25228">MSQHCAQVAKHILVCVSNSVGSRTRQVIVSLSSALVRLQLKSPIQVWASRYKKDIEVLEHVQRWAMKLVKGLDHKSYEEWLRKLGLFSLEKKKVQEGPYCSLKPSERMLEPGGGVSLFFQVKSDRMRENGLKLLQEGLDWILGKISSLKMCLSIGTGCPWKWWISIPSYVQKAMDMAFGDMVYWETRCWAKGWTRSWRSFPTLVTLWFYKRIGEQKH</sequence>
<comment type="caution">
    <text evidence="1">The sequence shown here is derived from an EMBL/GenBank/DDBJ whole genome shotgun (WGS) entry which is preliminary data.</text>
</comment>